<dbReference type="AlphaFoldDB" id="A0A8C4Q5Y2"/>
<reference evidence="2" key="2">
    <citation type="submission" date="2025-09" db="UniProtKB">
        <authorList>
            <consortium name="Ensembl"/>
        </authorList>
    </citation>
    <scope>IDENTIFICATION</scope>
</reference>
<dbReference type="Proteomes" id="UP000694388">
    <property type="component" value="Unplaced"/>
</dbReference>
<evidence type="ECO:0000259" key="1">
    <source>
        <dbReference type="PROSITE" id="PS50172"/>
    </source>
</evidence>
<sequence>MAVRGLVKTFSKAKRPSSDGDMEICKRLRKEVSVQDTSLSGVHAYLVPMGLGTARRDLIARQLLRHGAHLAASSRELGLTHILVSEGMTRGRLAGLMAEDSNQAQIVYVAWLSDCISMEIHSVTFMAELAGAGNTGFLLLPLPLPPVLPPVLPSISMSQKIRGNLNQKR</sequence>
<dbReference type="InterPro" id="IPR001357">
    <property type="entry name" value="BRCT_dom"/>
</dbReference>
<dbReference type="InterPro" id="IPR036420">
    <property type="entry name" value="BRCT_dom_sf"/>
</dbReference>
<proteinExistence type="predicted"/>
<reference evidence="2" key="1">
    <citation type="submission" date="2025-08" db="UniProtKB">
        <authorList>
            <consortium name="Ensembl"/>
        </authorList>
    </citation>
    <scope>IDENTIFICATION</scope>
</reference>
<keyword evidence="3" id="KW-1185">Reference proteome</keyword>
<evidence type="ECO:0000313" key="2">
    <source>
        <dbReference type="Ensembl" id="ENSEBUP00000010344.1"/>
    </source>
</evidence>
<dbReference type="Ensembl" id="ENSEBUT00000010890.1">
    <property type="protein sequence ID" value="ENSEBUP00000010344.1"/>
    <property type="gene ID" value="ENSEBUG00000006659.1"/>
</dbReference>
<accession>A0A8C4Q5Y2</accession>
<evidence type="ECO:0000313" key="3">
    <source>
        <dbReference type="Proteomes" id="UP000694388"/>
    </source>
</evidence>
<dbReference type="Gene3D" id="3.40.50.10190">
    <property type="entry name" value="BRCT domain"/>
    <property type="match status" value="1"/>
</dbReference>
<organism evidence="2 3">
    <name type="scientific">Eptatretus burgeri</name>
    <name type="common">Inshore hagfish</name>
    <dbReference type="NCBI Taxonomy" id="7764"/>
    <lineage>
        <taxon>Eukaryota</taxon>
        <taxon>Metazoa</taxon>
        <taxon>Chordata</taxon>
        <taxon>Craniata</taxon>
        <taxon>Vertebrata</taxon>
        <taxon>Cyclostomata</taxon>
        <taxon>Myxini</taxon>
        <taxon>Myxiniformes</taxon>
        <taxon>Myxinidae</taxon>
        <taxon>Eptatretinae</taxon>
        <taxon>Eptatretus</taxon>
    </lineage>
</organism>
<dbReference type="PROSITE" id="PS50172">
    <property type="entry name" value="BRCT"/>
    <property type="match status" value="1"/>
</dbReference>
<feature type="domain" description="BRCT" evidence="1">
    <location>
        <begin position="34"/>
        <end position="116"/>
    </location>
</feature>
<name>A0A8C4Q5Y2_EPTBU</name>
<protein>
    <recommendedName>
        <fullName evidence="1">BRCT domain-containing protein</fullName>
    </recommendedName>
</protein>
<dbReference type="SUPFAM" id="SSF52113">
    <property type="entry name" value="BRCT domain"/>
    <property type="match status" value="1"/>
</dbReference>